<dbReference type="RefSeq" id="WP_186954085.1">
    <property type="nucleotide sequence ID" value="NZ_JACOFX010000006.1"/>
</dbReference>
<gene>
    <name evidence="1" type="ORF">H8L47_13260</name>
</gene>
<dbReference type="Gene3D" id="3.40.50.12780">
    <property type="entry name" value="N-terminal domain of ligase-like"/>
    <property type="match status" value="1"/>
</dbReference>
<dbReference type="PANTHER" id="PTHR36932">
    <property type="entry name" value="CAPSULAR POLYSACCHARIDE BIOSYNTHESIS PROTEIN"/>
    <property type="match status" value="1"/>
</dbReference>
<dbReference type="InterPro" id="IPR053158">
    <property type="entry name" value="CapK_Type1_Caps_Biosynth"/>
</dbReference>
<accession>A0ABR6Z9T7</accession>
<proteinExistence type="predicted"/>
<protein>
    <submittedName>
        <fullName evidence="1">Adenylate synthase</fullName>
    </submittedName>
</protein>
<dbReference type="NCBIfam" id="TIGR02304">
    <property type="entry name" value="aden_form_hyp"/>
    <property type="match status" value="1"/>
</dbReference>
<keyword evidence="2" id="KW-1185">Reference proteome</keyword>
<organism evidence="1 2">
    <name type="scientific">Undibacterium umbellatum</name>
    <dbReference type="NCBI Taxonomy" id="2762300"/>
    <lineage>
        <taxon>Bacteria</taxon>
        <taxon>Pseudomonadati</taxon>
        <taxon>Pseudomonadota</taxon>
        <taxon>Betaproteobacteria</taxon>
        <taxon>Burkholderiales</taxon>
        <taxon>Oxalobacteraceae</taxon>
        <taxon>Undibacterium</taxon>
    </lineage>
</organism>
<dbReference type="InterPro" id="IPR042099">
    <property type="entry name" value="ANL_N_sf"/>
</dbReference>
<name>A0ABR6Z9T7_9BURK</name>
<sequence>MKLTDFCRLVFHFVRTRWLLRFSSRAAMRAWQGKKIAAFLKQQLPLTPFYKKYAGLTLQELPVIDKAISLEYFQQMNVANISLEQASAIALQSESSRNFSAELDGITVGLSSGTQGPRGVFLTSRKERAKWAGIMMARALPADLLFSLIFRSAPVKIAFFLRANSNLYTTLNSKRIHFKFYDLYKGVDVHLPELEAQSPTMLVAPAHILSGLAELKLKGVLTISPQRVISVAEVLEPDDKWRIEIAFGLPVHQLYQCTEGFLAYTCELGVLHLNEEFVHIEPEWLNQEKTRFVPVITDFTRLTQKVIRYRLNDVLRVRDTPCPCGRASLALAAIEGRCDDILWWQKRDDHELAAVYPDMLRHAITMASISLPDYRLEQHGNELRIAIDSGEVEMMNEMTVAITGLAGRLGLRAPTLKNMAYVPGEVSSKRRRIRCVSRPDIPDIRRVLEENTEVVHA</sequence>
<evidence type="ECO:0000313" key="1">
    <source>
        <dbReference type="EMBL" id="MBC3908527.1"/>
    </source>
</evidence>
<dbReference type="PANTHER" id="PTHR36932:SF1">
    <property type="entry name" value="CAPSULAR POLYSACCHARIDE BIOSYNTHESIS PROTEIN"/>
    <property type="match status" value="1"/>
</dbReference>
<dbReference type="InterPro" id="IPR012685">
    <property type="entry name" value="CHP02304_F390_synth-rel"/>
</dbReference>
<evidence type="ECO:0000313" key="2">
    <source>
        <dbReference type="Proteomes" id="UP000646911"/>
    </source>
</evidence>
<dbReference type="EMBL" id="JACOFX010000006">
    <property type="protein sequence ID" value="MBC3908527.1"/>
    <property type="molecule type" value="Genomic_DNA"/>
</dbReference>
<dbReference type="Proteomes" id="UP000646911">
    <property type="component" value="Unassembled WGS sequence"/>
</dbReference>
<comment type="caution">
    <text evidence="1">The sequence shown here is derived from an EMBL/GenBank/DDBJ whole genome shotgun (WGS) entry which is preliminary data.</text>
</comment>
<reference evidence="1 2" key="1">
    <citation type="submission" date="2020-08" db="EMBL/GenBank/DDBJ databases">
        <title>Novel species isolated from subtropical streams in China.</title>
        <authorList>
            <person name="Lu H."/>
        </authorList>
    </citation>
    <scope>NUCLEOTIDE SEQUENCE [LARGE SCALE GENOMIC DNA]</scope>
    <source>
        <strain evidence="1 2">NL8W</strain>
    </source>
</reference>